<evidence type="ECO:0000259" key="2">
    <source>
        <dbReference type="Pfam" id="PF00440"/>
    </source>
</evidence>
<sequence length="60" mass="6566">MAEAALACFREVGYERATVEEITCRAGVVLVALVLMEPAGAIRHWGAWAFRATRGQKDLC</sequence>
<gene>
    <name evidence="3" type="ORF">LIP_0937</name>
</gene>
<dbReference type="InterPro" id="IPR001647">
    <property type="entry name" value="HTH_TetR"/>
</dbReference>
<dbReference type="KEGG" id="lpil:LIP_0937"/>
<dbReference type="GO" id="GO:0003677">
    <property type="term" value="F:DNA binding"/>
    <property type="evidence" value="ECO:0007669"/>
    <property type="project" value="UniProtKB-KW"/>
</dbReference>
<dbReference type="Gene3D" id="1.10.10.60">
    <property type="entry name" value="Homeodomain-like"/>
    <property type="match status" value="1"/>
</dbReference>
<reference evidence="4" key="2">
    <citation type="journal article" date="2016" name="Int. J. Syst. Evol. Microbiol.">
        <title>Complete genome sequence and cell structure of Limnochorda pilosa, a Gram-negative spore-former within the phylum Firmicutes.</title>
        <authorList>
            <person name="Watanabe M."/>
            <person name="Kojima H."/>
            <person name="Fukui M."/>
        </authorList>
    </citation>
    <scope>NUCLEOTIDE SEQUENCE [LARGE SCALE GENOMIC DNA]</scope>
    <source>
        <strain evidence="4">HC45</strain>
    </source>
</reference>
<dbReference type="STRING" id="1555112.LIP_0937"/>
<dbReference type="EMBL" id="AP014924">
    <property type="protein sequence ID" value="BAS26794.1"/>
    <property type="molecule type" value="Genomic_DNA"/>
</dbReference>
<evidence type="ECO:0000313" key="4">
    <source>
        <dbReference type="Proteomes" id="UP000065807"/>
    </source>
</evidence>
<name>A0A0K2SIY7_LIMPI</name>
<protein>
    <recommendedName>
        <fullName evidence="2">HTH tetR-type domain-containing protein</fullName>
    </recommendedName>
</protein>
<keyword evidence="1" id="KW-0238">DNA-binding</keyword>
<feature type="domain" description="HTH tetR-type" evidence="2">
    <location>
        <begin position="3"/>
        <end position="28"/>
    </location>
</feature>
<dbReference type="Pfam" id="PF00440">
    <property type="entry name" value="TetR_N"/>
    <property type="match status" value="1"/>
</dbReference>
<evidence type="ECO:0000256" key="1">
    <source>
        <dbReference type="ARBA" id="ARBA00023125"/>
    </source>
</evidence>
<dbReference type="AlphaFoldDB" id="A0A0K2SIY7"/>
<organism evidence="3 4">
    <name type="scientific">Limnochorda pilosa</name>
    <dbReference type="NCBI Taxonomy" id="1555112"/>
    <lineage>
        <taxon>Bacteria</taxon>
        <taxon>Bacillati</taxon>
        <taxon>Bacillota</taxon>
        <taxon>Limnochordia</taxon>
        <taxon>Limnochordales</taxon>
        <taxon>Limnochordaceae</taxon>
        <taxon>Limnochorda</taxon>
    </lineage>
</organism>
<proteinExistence type="predicted"/>
<evidence type="ECO:0000313" key="3">
    <source>
        <dbReference type="EMBL" id="BAS26794.1"/>
    </source>
</evidence>
<reference evidence="4" key="1">
    <citation type="submission" date="2015-07" db="EMBL/GenBank/DDBJ databases">
        <title>Complete genome sequence and phylogenetic analysis of Limnochorda pilosa.</title>
        <authorList>
            <person name="Watanabe M."/>
            <person name="Kojima H."/>
            <person name="Fukui M."/>
        </authorList>
    </citation>
    <scope>NUCLEOTIDE SEQUENCE [LARGE SCALE GENOMIC DNA]</scope>
    <source>
        <strain evidence="4">HC45</strain>
    </source>
</reference>
<keyword evidence="4" id="KW-1185">Reference proteome</keyword>
<dbReference type="Proteomes" id="UP000065807">
    <property type="component" value="Chromosome"/>
</dbReference>
<accession>A0A0K2SIY7</accession>